<reference evidence="3 5" key="1">
    <citation type="journal article" date="2013" name="Curr. Biol.">
        <title>The Genome of the Foraminiferan Reticulomyxa filosa.</title>
        <authorList>
            <person name="Glockner G."/>
            <person name="Hulsmann N."/>
            <person name="Schleicher M."/>
            <person name="Noegel A.A."/>
            <person name="Eichinger L."/>
            <person name="Gallinger C."/>
            <person name="Pawlowski J."/>
            <person name="Sierra R."/>
            <person name="Euteneuer U."/>
            <person name="Pillet L."/>
            <person name="Moustafa A."/>
            <person name="Platzer M."/>
            <person name="Groth M."/>
            <person name="Szafranski K."/>
            <person name="Schliwa M."/>
        </authorList>
    </citation>
    <scope>NUCLEOTIDE SEQUENCE [LARGE SCALE GENOMIC DNA]</scope>
</reference>
<dbReference type="Proteomes" id="UP000023152">
    <property type="component" value="Unassembled WGS sequence"/>
</dbReference>
<sequence length="163" mass="18816">MKEKASSEQKKENGANGYFVDKRRYDELIKEHDLLQQAYDSLLEQCEQLELQNEILRGQSAYKIEDIAKMHEKVNAWASRFGMRRPTLSSLDDTTINEIHSLIQTKEQHKTHRSYHSSSHLPNSRTANEETIKNLIGDYEAPILLAQADNPATHVRRNSHSKS</sequence>
<feature type="region of interest" description="Disordered" evidence="2">
    <location>
        <begin position="107"/>
        <end position="126"/>
    </location>
</feature>
<feature type="compositionally biased region" description="Polar residues" evidence="2">
    <location>
        <begin position="116"/>
        <end position="126"/>
    </location>
</feature>
<accession>X6LPW5</accession>
<protein>
    <submittedName>
        <fullName evidence="3">Uncharacterized protein</fullName>
    </submittedName>
</protein>
<comment type="caution">
    <text evidence="3">The sequence shown here is derived from an EMBL/GenBank/DDBJ whole genome shotgun (WGS) entry which is preliminary data.</text>
</comment>
<evidence type="ECO:0000256" key="2">
    <source>
        <dbReference type="SAM" id="MobiDB-lite"/>
    </source>
</evidence>
<dbReference type="EMBL" id="ASPP01031270">
    <property type="protein sequence ID" value="ETO03928.1"/>
    <property type="molecule type" value="Genomic_DNA"/>
</dbReference>
<evidence type="ECO:0000313" key="4">
    <source>
        <dbReference type="EMBL" id="ETO27490.1"/>
    </source>
</evidence>
<name>X6LPW5_RETFI</name>
<keyword evidence="5" id="KW-1185">Reference proteome</keyword>
<dbReference type="EMBL" id="ASPP01007225">
    <property type="protein sequence ID" value="ETO27490.1"/>
    <property type="molecule type" value="Genomic_DNA"/>
</dbReference>
<gene>
    <name evidence="4" type="ORF">RFI_09643</name>
    <name evidence="3" type="ORF">RFI_33474</name>
</gene>
<proteinExistence type="predicted"/>
<evidence type="ECO:0000313" key="5">
    <source>
        <dbReference type="Proteomes" id="UP000023152"/>
    </source>
</evidence>
<organism evidence="3 5">
    <name type="scientific">Reticulomyxa filosa</name>
    <dbReference type="NCBI Taxonomy" id="46433"/>
    <lineage>
        <taxon>Eukaryota</taxon>
        <taxon>Sar</taxon>
        <taxon>Rhizaria</taxon>
        <taxon>Retaria</taxon>
        <taxon>Foraminifera</taxon>
        <taxon>Monothalamids</taxon>
        <taxon>Reticulomyxidae</taxon>
        <taxon>Reticulomyxa</taxon>
    </lineage>
</organism>
<dbReference type="AlphaFoldDB" id="X6LPW5"/>
<keyword evidence="1" id="KW-0175">Coiled coil</keyword>
<evidence type="ECO:0000313" key="3">
    <source>
        <dbReference type="EMBL" id="ETO03928.1"/>
    </source>
</evidence>
<feature type="coiled-coil region" evidence="1">
    <location>
        <begin position="25"/>
        <end position="59"/>
    </location>
</feature>
<evidence type="ECO:0000256" key="1">
    <source>
        <dbReference type="SAM" id="Coils"/>
    </source>
</evidence>
<reference evidence="3" key="2">
    <citation type="submission" date="2013-05" db="EMBL/GenBank/DDBJ databases">
        <authorList>
            <person name="Gloeckner G."/>
            <person name="Szafranski K."/>
            <person name="Schliwa M."/>
        </authorList>
    </citation>
    <scope>NUCLEOTIDE SEQUENCE</scope>
</reference>